<reference evidence="2" key="1">
    <citation type="submission" date="2017-06" db="EMBL/GenBank/DDBJ databases">
        <title>Herbaspirillum phytohormonus sp. nov., isolated from the root nodule of Robinia pseudoacacia in lead-zinc mine.</title>
        <authorList>
            <person name="Fan M."/>
            <person name="Lin Y."/>
        </authorList>
    </citation>
    <scope>NUCLEOTIDE SEQUENCE [LARGE SCALE GENOMIC DNA]</scope>
    <source>
        <strain evidence="2">SC-089</strain>
    </source>
</reference>
<accession>A0A225MYJ7</accession>
<gene>
    <name evidence="1" type="ORF">CEY11_01035</name>
</gene>
<dbReference type="OrthoDB" id="8562828at2"/>
<evidence type="ECO:0000313" key="2">
    <source>
        <dbReference type="Proteomes" id="UP000214603"/>
    </source>
</evidence>
<organism evidence="1 2">
    <name type="scientific">Candidimonas nitroreducens</name>
    <dbReference type="NCBI Taxonomy" id="683354"/>
    <lineage>
        <taxon>Bacteria</taxon>
        <taxon>Pseudomonadati</taxon>
        <taxon>Pseudomonadota</taxon>
        <taxon>Betaproteobacteria</taxon>
        <taxon>Burkholderiales</taxon>
        <taxon>Alcaligenaceae</taxon>
        <taxon>Candidimonas</taxon>
    </lineage>
</organism>
<name>A0A225MYJ7_9BURK</name>
<keyword evidence="2" id="KW-1185">Reference proteome</keyword>
<sequence>MSDEELLRLVDRVVDQYDGNLDELESAVGMLMLGRYYGWRVLLLVHSPNTVRKYQKILGLKSLKDVLPEVGMLAHRSDAWRLVEGTRNFWKAVRGQIGGVRSPRVDKSP</sequence>
<evidence type="ECO:0000313" key="1">
    <source>
        <dbReference type="EMBL" id="OWT66457.1"/>
    </source>
</evidence>
<dbReference type="AlphaFoldDB" id="A0A225MYJ7"/>
<dbReference type="Proteomes" id="UP000214603">
    <property type="component" value="Unassembled WGS sequence"/>
</dbReference>
<proteinExistence type="predicted"/>
<protein>
    <submittedName>
        <fullName evidence="1">Uncharacterized protein</fullName>
    </submittedName>
</protein>
<dbReference type="EMBL" id="NJIH01000001">
    <property type="protein sequence ID" value="OWT66457.1"/>
    <property type="molecule type" value="Genomic_DNA"/>
</dbReference>
<comment type="caution">
    <text evidence="1">The sequence shown here is derived from an EMBL/GenBank/DDBJ whole genome shotgun (WGS) entry which is preliminary data.</text>
</comment>